<proteinExistence type="inferred from homology"/>
<keyword evidence="17" id="KW-1185">Reference proteome</keyword>
<organism evidence="16 17">
    <name type="scientific">Zobellella aerophila</name>
    <dbReference type="NCBI Taxonomy" id="870480"/>
    <lineage>
        <taxon>Bacteria</taxon>
        <taxon>Pseudomonadati</taxon>
        <taxon>Pseudomonadota</taxon>
        <taxon>Gammaproteobacteria</taxon>
        <taxon>Aeromonadales</taxon>
        <taxon>Aeromonadaceae</taxon>
        <taxon>Zobellella</taxon>
    </lineage>
</organism>
<dbReference type="PRINTS" id="PR00725">
    <property type="entry name" value="DADACBPTASE1"/>
</dbReference>
<evidence type="ECO:0000256" key="9">
    <source>
        <dbReference type="ARBA" id="ARBA00022960"/>
    </source>
</evidence>
<name>A0ABP6VKJ1_9GAMM</name>
<dbReference type="InterPro" id="IPR018044">
    <property type="entry name" value="Peptidase_S11"/>
</dbReference>
<dbReference type="Pfam" id="PF07943">
    <property type="entry name" value="PBP5_C"/>
    <property type="match status" value="1"/>
</dbReference>
<dbReference type="EC" id="3.4.16.4" evidence="4"/>
<feature type="signal peptide" evidence="14">
    <location>
        <begin position="1"/>
        <end position="22"/>
    </location>
</feature>
<feature type="domain" description="Peptidase S11 D-Ala-D-Ala carboxypeptidase A C-terminal" evidence="15">
    <location>
        <begin position="286"/>
        <end position="376"/>
    </location>
</feature>
<dbReference type="InterPro" id="IPR012907">
    <property type="entry name" value="Peptidase_S11_C"/>
</dbReference>
<keyword evidence="8" id="KW-0378">Hydrolase</keyword>
<keyword evidence="5 16" id="KW-0121">Carboxypeptidase</keyword>
<keyword evidence="7 14" id="KW-0732">Signal</keyword>
<evidence type="ECO:0000256" key="6">
    <source>
        <dbReference type="ARBA" id="ARBA00022670"/>
    </source>
</evidence>
<protein>
    <recommendedName>
        <fullName evidence="4">serine-type D-Ala-D-Ala carboxypeptidase</fullName>
        <ecNumber evidence="4">3.4.16.4</ecNumber>
    </recommendedName>
</protein>
<evidence type="ECO:0000313" key="17">
    <source>
        <dbReference type="Proteomes" id="UP001500795"/>
    </source>
</evidence>
<dbReference type="Proteomes" id="UP001500795">
    <property type="component" value="Unassembled WGS sequence"/>
</dbReference>
<evidence type="ECO:0000256" key="8">
    <source>
        <dbReference type="ARBA" id="ARBA00022801"/>
    </source>
</evidence>
<evidence type="ECO:0000256" key="1">
    <source>
        <dbReference type="ARBA" id="ARBA00003217"/>
    </source>
</evidence>
<keyword evidence="6" id="KW-0645">Protease</keyword>
<keyword evidence="11" id="KW-0961">Cell wall biogenesis/degradation</keyword>
<evidence type="ECO:0000256" key="4">
    <source>
        <dbReference type="ARBA" id="ARBA00012448"/>
    </source>
</evidence>
<comment type="caution">
    <text evidence="16">The sequence shown here is derived from an EMBL/GenBank/DDBJ whole genome shotgun (WGS) entry which is preliminary data.</text>
</comment>
<evidence type="ECO:0000256" key="2">
    <source>
        <dbReference type="ARBA" id="ARBA00004752"/>
    </source>
</evidence>
<evidence type="ECO:0000256" key="11">
    <source>
        <dbReference type="ARBA" id="ARBA00023316"/>
    </source>
</evidence>
<evidence type="ECO:0000256" key="14">
    <source>
        <dbReference type="SAM" id="SignalP"/>
    </source>
</evidence>
<reference evidence="17" key="1">
    <citation type="journal article" date="2019" name="Int. J. Syst. Evol. Microbiol.">
        <title>The Global Catalogue of Microorganisms (GCM) 10K type strain sequencing project: providing services to taxonomists for standard genome sequencing and annotation.</title>
        <authorList>
            <consortium name="The Broad Institute Genomics Platform"/>
            <consortium name="The Broad Institute Genome Sequencing Center for Infectious Disease"/>
            <person name="Wu L."/>
            <person name="Ma J."/>
        </authorList>
    </citation>
    <scope>NUCLEOTIDE SEQUENCE [LARGE SCALE GENOMIC DNA]</scope>
    <source>
        <strain evidence="17">JCM 17110</strain>
    </source>
</reference>
<evidence type="ECO:0000259" key="15">
    <source>
        <dbReference type="SMART" id="SM00936"/>
    </source>
</evidence>
<comment type="catalytic activity">
    <reaction evidence="12">
        <text>Preferential cleavage: (Ac)2-L-Lys-D-Ala-|-D-Ala. Also transpeptidation of peptidyl-alanyl moieties that are N-acyl substituents of D-alanine.</text>
        <dbReference type="EC" id="3.4.16.4"/>
    </reaction>
</comment>
<dbReference type="InterPro" id="IPR001967">
    <property type="entry name" value="Peptidase_S11_N"/>
</dbReference>
<feature type="chain" id="PRO_5047084070" description="serine-type D-Ala-D-Ala carboxypeptidase" evidence="14">
    <location>
        <begin position="23"/>
        <end position="396"/>
    </location>
</feature>
<dbReference type="GO" id="GO:0004180">
    <property type="term" value="F:carboxypeptidase activity"/>
    <property type="evidence" value="ECO:0007669"/>
    <property type="project" value="UniProtKB-KW"/>
</dbReference>
<accession>A0ABP6VKJ1</accession>
<evidence type="ECO:0000313" key="16">
    <source>
        <dbReference type="EMBL" id="GAA3536581.1"/>
    </source>
</evidence>
<dbReference type="InterPro" id="IPR012338">
    <property type="entry name" value="Beta-lactam/transpept-like"/>
</dbReference>
<gene>
    <name evidence="16" type="ORF">GCM10022394_15190</name>
</gene>
<evidence type="ECO:0000256" key="10">
    <source>
        <dbReference type="ARBA" id="ARBA00022984"/>
    </source>
</evidence>
<comment type="function">
    <text evidence="1">Removes C-terminal D-alanyl residues from sugar-peptide cell wall precursors.</text>
</comment>
<dbReference type="Gene3D" id="3.40.710.10">
    <property type="entry name" value="DD-peptidase/beta-lactamase superfamily"/>
    <property type="match status" value="1"/>
</dbReference>
<dbReference type="Pfam" id="PF00768">
    <property type="entry name" value="Peptidase_S11"/>
    <property type="match status" value="1"/>
</dbReference>
<evidence type="ECO:0000256" key="12">
    <source>
        <dbReference type="ARBA" id="ARBA00034000"/>
    </source>
</evidence>
<evidence type="ECO:0000256" key="5">
    <source>
        <dbReference type="ARBA" id="ARBA00022645"/>
    </source>
</evidence>
<comment type="pathway">
    <text evidence="2">Cell wall biogenesis; peptidoglycan biosynthesis.</text>
</comment>
<sequence length="396" mass="43064">MRMVKSLSSFIAAAFVSFAAHAQTAPPLAPEIQAVPEAPAIAAKSYVLMDYSSGQLLVANNADERLPPASLTKMMTSYILGQALKDGKVKREDMVTISEAAWAQNFPGSSVMFLEVGKQVSIDDLNRGIVIQSGNDATVAVAEHLAGSVNSFADLMNSWAARLSMRNSHFVTPHGLHSEEMYTTARDMALLGQALIRDVPEEYAVYAEKSFTFNGITQHNRNALLWDNSLNVDGIKTGHVEAVGYNLVSSATKDDMRLIAVVMGAANEKVRASESKKLLTYGFRFFQTLTPYQAGAEIVSQRIWMGDKNTVSLGVAEQVAVTIPRGQAQNLKADFTLDKALKAPLARGEQVGTLHLTLAGEEVRTLPLVALEDIEQGGIFSRLIDYIKLLIQDLFN</sequence>
<dbReference type="SMART" id="SM00936">
    <property type="entry name" value="PBP5_C"/>
    <property type="match status" value="1"/>
</dbReference>
<evidence type="ECO:0000256" key="3">
    <source>
        <dbReference type="ARBA" id="ARBA00007164"/>
    </source>
</evidence>
<comment type="similarity">
    <text evidence="3 13">Belongs to the peptidase S11 family.</text>
</comment>
<dbReference type="PANTHER" id="PTHR21581">
    <property type="entry name" value="D-ALANYL-D-ALANINE CARBOXYPEPTIDASE"/>
    <property type="match status" value="1"/>
</dbReference>
<dbReference type="SUPFAM" id="SSF69189">
    <property type="entry name" value="Penicillin-binding protein associated domain"/>
    <property type="match status" value="1"/>
</dbReference>
<evidence type="ECO:0000256" key="13">
    <source>
        <dbReference type="RuleBase" id="RU004016"/>
    </source>
</evidence>
<dbReference type="SUPFAM" id="SSF56601">
    <property type="entry name" value="beta-lactamase/transpeptidase-like"/>
    <property type="match status" value="1"/>
</dbReference>
<dbReference type="InterPro" id="IPR015956">
    <property type="entry name" value="Peniciliin-bd_prot_C_sf"/>
</dbReference>
<dbReference type="InterPro" id="IPR037167">
    <property type="entry name" value="Peptidase_S11_C_sf"/>
</dbReference>
<dbReference type="EMBL" id="BAABCX010000002">
    <property type="protein sequence ID" value="GAA3536581.1"/>
    <property type="molecule type" value="Genomic_DNA"/>
</dbReference>
<keyword evidence="10" id="KW-0573">Peptidoglycan synthesis</keyword>
<dbReference type="Gene3D" id="2.60.410.10">
    <property type="entry name" value="D-Ala-D-Ala carboxypeptidase, C-terminal domain"/>
    <property type="match status" value="1"/>
</dbReference>
<dbReference type="PANTHER" id="PTHR21581:SF6">
    <property type="entry name" value="TRAFFICKING PROTEIN PARTICLE COMPLEX SUBUNIT 12"/>
    <property type="match status" value="1"/>
</dbReference>
<keyword evidence="9" id="KW-0133">Cell shape</keyword>
<evidence type="ECO:0000256" key="7">
    <source>
        <dbReference type="ARBA" id="ARBA00022729"/>
    </source>
</evidence>